<feature type="compositionally biased region" description="Polar residues" evidence="2">
    <location>
        <begin position="704"/>
        <end position="723"/>
    </location>
</feature>
<dbReference type="SMART" id="SM00292">
    <property type="entry name" value="BRCT"/>
    <property type="match status" value="8"/>
</dbReference>
<feature type="region of interest" description="Disordered" evidence="2">
    <location>
        <begin position="1146"/>
        <end position="1175"/>
    </location>
</feature>
<feature type="domain" description="BRCT" evidence="3">
    <location>
        <begin position="845"/>
        <end position="958"/>
    </location>
</feature>
<feature type="region of interest" description="Disordered" evidence="2">
    <location>
        <begin position="1187"/>
        <end position="1217"/>
    </location>
</feature>
<reference evidence="4" key="1">
    <citation type="submission" date="2022-06" db="EMBL/GenBank/DDBJ databases">
        <authorList>
            <person name="Berger JAMES D."/>
            <person name="Berger JAMES D."/>
        </authorList>
    </citation>
    <scope>NUCLEOTIDE SEQUENCE [LARGE SCALE GENOMIC DNA]</scope>
</reference>
<feature type="compositionally biased region" description="Low complexity" evidence="2">
    <location>
        <begin position="1154"/>
        <end position="1172"/>
    </location>
</feature>
<dbReference type="SUPFAM" id="SSF52113">
    <property type="entry name" value="BRCT domain"/>
    <property type="match status" value="6"/>
</dbReference>
<reference evidence="5" key="2">
    <citation type="submission" date="2023-11" db="UniProtKB">
        <authorList>
            <consortium name="WormBaseParasite"/>
        </authorList>
    </citation>
    <scope>IDENTIFICATION</scope>
</reference>
<protein>
    <recommendedName>
        <fullName evidence="3">BRCT domain-containing protein</fullName>
    </recommendedName>
</protein>
<proteinExistence type="predicted"/>
<dbReference type="GO" id="GO:0006270">
    <property type="term" value="P:DNA replication initiation"/>
    <property type="evidence" value="ECO:0007669"/>
    <property type="project" value="TreeGrafter"/>
</dbReference>
<dbReference type="CDD" id="cd17738">
    <property type="entry name" value="BRCT_TopBP1_rpt7"/>
    <property type="match status" value="1"/>
</dbReference>
<feature type="domain" description="BRCT" evidence="3">
    <location>
        <begin position="605"/>
        <end position="702"/>
    </location>
</feature>
<dbReference type="GO" id="GO:0033314">
    <property type="term" value="P:mitotic DNA replication checkpoint signaling"/>
    <property type="evidence" value="ECO:0007669"/>
    <property type="project" value="TreeGrafter"/>
</dbReference>
<keyword evidence="1" id="KW-0677">Repeat</keyword>
<accession>A0AA85K5J5</accession>
<feature type="region of interest" description="Disordered" evidence="2">
    <location>
        <begin position="786"/>
        <end position="806"/>
    </location>
</feature>
<feature type="compositionally biased region" description="Polar residues" evidence="2">
    <location>
        <begin position="792"/>
        <end position="806"/>
    </location>
</feature>
<dbReference type="FunFam" id="3.40.50.10190:FF:000010">
    <property type="entry name" value="DNA topoisomerase II binding protein 1"/>
    <property type="match status" value="1"/>
</dbReference>
<feature type="domain" description="BRCT" evidence="3">
    <location>
        <begin position="190"/>
        <end position="279"/>
    </location>
</feature>
<feature type="domain" description="BRCT" evidence="3">
    <location>
        <begin position="91"/>
        <end position="183"/>
    </location>
</feature>
<dbReference type="FunFam" id="3.40.50.10190:FF:000018">
    <property type="entry name" value="DNA topoisomerase 2-binding protein 1"/>
    <property type="match status" value="1"/>
</dbReference>
<evidence type="ECO:0000256" key="2">
    <source>
        <dbReference type="SAM" id="MobiDB-lite"/>
    </source>
</evidence>
<name>A0AA85K5J5_TRIRE</name>
<dbReference type="Proteomes" id="UP000050795">
    <property type="component" value="Unassembled WGS sequence"/>
</dbReference>
<organism evidence="4 5">
    <name type="scientific">Trichobilharzia regenti</name>
    <name type="common">Nasal bird schistosome</name>
    <dbReference type="NCBI Taxonomy" id="157069"/>
    <lineage>
        <taxon>Eukaryota</taxon>
        <taxon>Metazoa</taxon>
        <taxon>Spiralia</taxon>
        <taxon>Lophotrochozoa</taxon>
        <taxon>Platyhelminthes</taxon>
        <taxon>Trematoda</taxon>
        <taxon>Digenea</taxon>
        <taxon>Strigeidida</taxon>
        <taxon>Schistosomatoidea</taxon>
        <taxon>Schistosomatidae</taxon>
        <taxon>Trichobilharzia</taxon>
    </lineage>
</organism>
<dbReference type="GO" id="GO:0007095">
    <property type="term" value="P:mitotic G2 DNA damage checkpoint signaling"/>
    <property type="evidence" value="ECO:0007669"/>
    <property type="project" value="TreeGrafter"/>
</dbReference>
<dbReference type="InterPro" id="IPR001357">
    <property type="entry name" value="BRCT_dom"/>
</dbReference>
<evidence type="ECO:0000256" key="1">
    <source>
        <dbReference type="ARBA" id="ARBA00022737"/>
    </source>
</evidence>
<dbReference type="WBParaSite" id="TREG1_74660.1">
    <property type="protein sequence ID" value="TREG1_74660.1"/>
    <property type="gene ID" value="TREG1_74660"/>
</dbReference>
<dbReference type="Pfam" id="PF00533">
    <property type="entry name" value="BRCT"/>
    <property type="match status" value="3"/>
</dbReference>
<feature type="domain" description="BRCT" evidence="3">
    <location>
        <begin position="336"/>
        <end position="427"/>
    </location>
</feature>
<dbReference type="CDD" id="cd17728">
    <property type="entry name" value="BRCT_TopBP1_rpt8"/>
    <property type="match status" value="1"/>
</dbReference>
<feature type="compositionally biased region" description="Basic residues" evidence="2">
    <location>
        <begin position="1078"/>
        <end position="1088"/>
    </location>
</feature>
<feature type="compositionally biased region" description="Polar residues" evidence="2">
    <location>
        <begin position="962"/>
        <end position="971"/>
    </location>
</feature>
<dbReference type="CDD" id="cd17731">
    <property type="entry name" value="BRCT_TopBP1_rpt2_like"/>
    <property type="match status" value="1"/>
</dbReference>
<feature type="region of interest" description="Disordered" evidence="2">
    <location>
        <begin position="704"/>
        <end position="732"/>
    </location>
</feature>
<evidence type="ECO:0000259" key="3">
    <source>
        <dbReference type="PROSITE" id="PS50172"/>
    </source>
</evidence>
<feature type="region of interest" description="Disordered" evidence="2">
    <location>
        <begin position="1062"/>
        <end position="1132"/>
    </location>
</feature>
<keyword evidence="4" id="KW-1185">Reference proteome</keyword>
<dbReference type="InterPro" id="IPR049936">
    <property type="entry name" value="TopBP1_BRCT_8"/>
</dbReference>
<dbReference type="Pfam" id="PF12738">
    <property type="entry name" value="PTCB-BRCT"/>
    <property type="match status" value="2"/>
</dbReference>
<dbReference type="PANTHER" id="PTHR13561:SF20">
    <property type="entry name" value="DNA TOPOISOMERASE 2-BINDING PROTEIN 1"/>
    <property type="match status" value="1"/>
</dbReference>
<sequence>MDEVIFVTDPASILLNAAFEAVSGYENINPKRLGSCEVIKLYPCKPSKDVCFVLARFEGNCYEHLRSLEVSIYGPQVILHYVRENKALPNLPYPLFSTALMNATATVTSVTGVQRKQIFDSIQMLHGTVSRDLTDNVNVVVTAKVGSKKYLVGASRNLHILLPEWISEAWRLSEIQDPIDMMLPIYTEKFRVPIFSQLVICVSGLSVEERKEVADLVTKHGGSYSGVMKIGETTHLITQQASGTKYVHAKKWKIQIINIQWLIDSVNRGYALDEEEYRIDQSNAKSSTPTSNTSQNSISFRNISAISYIGDVHTKVDETKTEFSRLESVQVGNAKNNLHILSGCVIMLSDCSKDENQSYTQVIKELGGKLCTELHDQVTENLTHVIVGDVSSFNFKSKEKDVMYVQGEWLLACQNSGLRLPEDNYLIKDVDIDCEKMEDNLDNATVTNVDAADLQLINQYFADGGFAEADDFQNDFDETRQLTKGINEKSTQRENINDAKQTDVPEVHQIDGCFSRFSFSFHEELRSEDVSKCSSVITTSGGSISRGEQYADFVVTPFFVFKLPVVPKSCQFVTTAWISHCVHEKSLCIQDISREYAFKPMIRKPDPPPLSGCVISLSGFVGNDRNLLTSYAQALGAVVQECFLRKSVVSRNLSASTHLVAAKPDGRKWPAAKQWGLPAVNRMWLYKCAEMWSLVDESKFLVTDTTDASDGSNSKDTAVNSKTVGPPDIMPDRKSLKEIQFNNPTNLESNDSLRKSVSGKPNESFECNLALSNLAETMQTPDWVRNAHGSHMPNSSHDLSNSSYRPSPPLSVQVSRCLKNAVRETSALPKRKLELSDDEGNGLCLQGVVICVAKHLSSRQVELNGIVRRLGGDFKWTYNSQMCTHMISETTPEEICCPPTPISGMLATPGTTGGTTGQSVVYADVTAAKQDGKFLVSPKWLISCMEAGKRLPENDFPPTSFDGKTSVNTSPAAEPKAKTARVASVNLLGDVNRRLEMMIGGGNKCKSLLTNNNCPQNGTADTVIKENVHSTTNNNNNINGTDQQILNTDLLNEFVQDHGLENGDFMNSPFPTIPIGQRRIRRNPRRGKYSNLPHADINNTSYDSMYDNNNNNNDMNNNDNDKKSSDANGNIDLMQGGQMITVRWKYDDDTPGKTTTSTTTTNTNTSGSTNNTDALTFNPNIEIQNLNQGNLSHRPDNSSVSIRPPFQQQPVPSPPKPSYVISFTGLPSDERDHYTEIVERLGGEVDNQGTLSEKTTHLIVHTPTRSEKCLICLATGKWMLHKAYLDACSRESRWLDETPFEWGGPGTEPLLMQLSPFPFPGANVKLTPQQQQAAQIRDLARSARRWRLAGGKAFQGWKVIFGPGCDKESSFRRVIEAGGGKVLANNPPFPLASEVTHAFFKPRNNSTTNTANNNNALPREYSWLRIDYLCAYLSTGQEISKADYVL</sequence>
<dbReference type="PROSITE" id="PS50172">
    <property type="entry name" value="BRCT"/>
    <property type="match status" value="6"/>
</dbReference>
<dbReference type="Gene3D" id="3.40.50.10190">
    <property type="entry name" value="BRCT domain"/>
    <property type="match status" value="9"/>
</dbReference>
<feature type="region of interest" description="Disordered" evidence="2">
    <location>
        <begin position="955"/>
        <end position="976"/>
    </location>
</feature>
<dbReference type="InterPro" id="IPR059215">
    <property type="entry name" value="BRCT2_TopBP1-like"/>
</dbReference>
<feature type="compositionally biased region" description="Low complexity" evidence="2">
    <location>
        <begin position="1098"/>
        <end position="1118"/>
    </location>
</feature>
<dbReference type="InterPro" id="IPR036420">
    <property type="entry name" value="BRCT_dom_sf"/>
</dbReference>
<dbReference type="CDD" id="cd00027">
    <property type="entry name" value="BRCT"/>
    <property type="match status" value="1"/>
</dbReference>
<evidence type="ECO:0000313" key="5">
    <source>
        <dbReference type="WBParaSite" id="TREG1_74660.1"/>
    </source>
</evidence>
<evidence type="ECO:0000313" key="4">
    <source>
        <dbReference type="Proteomes" id="UP000050795"/>
    </source>
</evidence>
<feature type="domain" description="BRCT" evidence="3">
    <location>
        <begin position="1219"/>
        <end position="1302"/>
    </location>
</feature>
<dbReference type="PANTHER" id="PTHR13561">
    <property type="entry name" value="DNA REPLICATION REGULATOR DPB11-RELATED"/>
    <property type="match status" value="1"/>
</dbReference>
<feature type="compositionally biased region" description="Polar residues" evidence="2">
    <location>
        <begin position="1187"/>
        <end position="1201"/>
    </location>
</feature>